<dbReference type="EMBL" id="JAGINW010000001">
    <property type="protein sequence ID" value="MBP2325785.1"/>
    <property type="molecule type" value="Genomic_DNA"/>
</dbReference>
<keyword evidence="2" id="KW-0812">Transmembrane</keyword>
<feature type="region of interest" description="Disordered" evidence="1">
    <location>
        <begin position="63"/>
        <end position="120"/>
    </location>
</feature>
<proteinExistence type="predicted"/>
<keyword evidence="4" id="KW-1185">Reference proteome</keyword>
<evidence type="ECO:0000313" key="4">
    <source>
        <dbReference type="Proteomes" id="UP001519332"/>
    </source>
</evidence>
<comment type="caution">
    <text evidence="3">The sequence shown here is derived from an EMBL/GenBank/DDBJ whole genome shotgun (WGS) entry which is preliminary data.</text>
</comment>
<reference evidence="3 4" key="1">
    <citation type="submission" date="2021-03" db="EMBL/GenBank/DDBJ databases">
        <title>Sequencing the genomes of 1000 actinobacteria strains.</title>
        <authorList>
            <person name="Klenk H.-P."/>
        </authorList>
    </citation>
    <scope>NUCLEOTIDE SEQUENCE [LARGE SCALE GENOMIC DNA]</scope>
    <source>
        <strain evidence="3 4">DSM 46670</strain>
    </source>
</reference>
<evidence type="ECO:0000256" key="2">
    <source>
        <dbReference type="SAM" id="Phobius"/>
    </source>
</evidence>
<evidence type="ECO:0000256" key="1">
    <source>
        <dbReference type="SAM" id="MobiDB-lite"/>
    </source>
</evidence>
<gene>
    <name evidence="3" type="ORF">JOF56_006170</name>
</gene>
<dbReference type="Proteomes" id="UP001519332">
    <property type="component" value="Unassembled WGS sequence"/>
</dbReference>
<evidence type="ECO:0000313" key="3">
    <source>
        <dbReference type="EMBL" id="MBP2325785.1"/>
    </source>
</evidence>
<sequence>MAQGQRLNPAARDAAVRRITLITTGVVALGLTGTVGLGVAIASGIPAKPDTSSNAAFEGVAVEDQTVPTTQAPAPAGTGADAGVAVVPTQKSTPTQKKQPAPAPKPRPTAKAPQTQSGGS</sequence>
<organism evidence="3 4">
    <name type="scientific">Kibdelosporangium banguiense</name>
    <dbReference type="NCBI Taxonomy" id="1365924"/>
    <lineage>
        <taxon>Bacteria</taxon>
        <taxon>Bacillati</taxon>
        <taxon>Actinomycetota</taxon>
        <taxon>Actinomycetes</taxon>
        <taxon>Pseudonocardiales</taxon>
        <taxon>Pseudonocardiaceae</taxon>
        <taxon>Kibdelosporangium</taxon>
    </lineage>
</organism>
<dbReference type="RefSeq" id="WP_209642936.1">
    <property type="nucleotide sequence ID" value="NZ_JAGINW010000001.1"/>
</dbReference>
<protein>
    <submittedName>
        <fullName evidence="3">Uncharacterized protein</fullName>
    </submittedName>
</protein>
<feature type="compositionally biased region" description="Low complexity" evidence="1">
    <location>
        <begin position="64"/>
        <end position="100"/>
    </location>
</feature>
<feature type="compositionally biased region" description="Low complexity" evidence="1">
    <location>
        <begin position="109"/>
        <end position="120"/>
    </location>
</feature>
<feature type="transmembrane region" description="Helical" evidence="2">
    <location>
        <begin position="21"/>
        <end position="45"/>
    </location>
</feature>
<name>A0ABS4TN03_9PSEU</name>
<keyword evidence="2" id="KW-1133">Transmembrane helix</keyword>
<keyword evidence="2" id="KW-0472">Membrane</keyword>
<accession>A0ABS4TN03</accession>